<name>A0A552UW15_9FLAO</name>
<dbReference type="AlphaFoldDB" id="A0A552UW15"/>
<evidence type="ECO:0000313" key="3">
    <source>
        <dbReference type="Proteomes" id="UP000320643"/>
    </source>
</evidence>
<dbReference type="RefSeq" id="WP_143374815.1">
    <property type="nucleotide sequence ID" value="NZ_VJVZ01000013.1"/>
</dbReference>
<feature type="transmembrane region" description="Helical" evidence="1">
    <location>
        <begin position="17"/>
        <end position="36"/>
    </location>
</feature>
<dbReference type="Proteomes" id="UP000320643">
    <property type="component" value="Unassembled WGS sequence"/>
</dbReference>
<keyword evidence="3" id="KW-1185">Reference proteome</keyword>
<dbReference type="EMBL" id="VJVZ01000013">
    <property type="protein sequence ID" value="TRW22399.1"/>
    <property type="molecule type" value="Genomic_DNA"/>
</dbReference>
<organism evidence="2 3">
    <name type="scientific">Flavobacterium zepuense</name>
    <dbReference type="NCBI Taxonomy" id="2593302"/>
    <lineage>
        <taxon>Bacteria</taxon>
        <taxon>Pseudomonadati</taxon>
        <taxon>Bacteroidota</taxon>
        <taxon>Flavobacteriia</taxon>
        <taxon>Flavobacteriales</taxon>
        <taxon>Flavobacteriaceae</taxon>
        <taxon>Flavobacterium</taxon>
    </lineage>
</organism>
<evidence type="ECO:0000256" key="1">
    <source>
        <dbReference type="SAM" id="Phobius"/>
    </source>
</evidence>
<comment type="caution">
    <text evidence="2">The sequence shown here is derived from an EMBL/GenBank/DDBJ whole genome shotgun (WGS) entry which is preliminary data.</text>
</comment>
<dbReference type="OrthoDB" id="1351419at2"/>
<keyword evidence="1" id="KW-0812">Transmembrane</keyword>
<gene>
    <name evidence="2" type="ORF">FMM05_18015</name>
</gene>
<sequence length="171" mass="19204">MLFEQAAEATQNNDSTFKILAILSPFLSGIIIGFITNKLSNKSKKMELLYQSKIPAFKEIHKALIMYRTYLNSIIAENEGNEFYPQSEQTNNSLGHRGIILEAFELNGIYLNKSSKKAIEDLIGNMSILCNIELWQAGGTDSTEINTVAAYEESVSEVDKVIELLYKDLNL</sequence>
<keyword evidence="1" id="KW-0472">Membrane</keyword>
<evidence type="ECO:0000313" key="2">
    <source>
        <dbReference type="EMBL" id="TRW22399.1"/>
    </source>
</evidence>
<keyword evidence="1" id="KW-1133">Transmembrane helix</keyword>
<protein>
    <submittedName>
        <fullName evidence="2">Uncharacterized protein</fullName>
    </submittedName>
</protein>
<reference evidence="2 3" key="1">
    <citation type="submission" date="2019-07" db="EMBL/GenBank/DDBJ databases">
        <title>Flavobacterium sp. nov., isolated from glacier ice.</title>
        <authorList>
            <person name="Liu Q."/>
            <person name="Xin Y.-H."/>
        </authorList>
    </citation>
    <scope>NUCLEOTIDE SEQUENCE [LARGE SCALE GENOMIC DNA]</scope>
    <source>
        <strain evidence="2 3">ZT4R6</strain>
    </source>
</reference>
<accession>A0A552UW15</accession>
<proteinExistence type="predicted"/>